<accession>A0A2S2QQ10</accession>
<dbReference type="InterPro" id="IPR001841">
    <property type="entry name" value="Znf_RING"/>
</dbReference>
<keyword evidence="9" id="KW-0418">Kinase</keyword>
<dbReference type="InterPro" id="IPR004575">
    <property type="entry name" value="MAT1/Tfb3"/>
</dbReference>
<organism evidence="9">
    <name type="scientific">Sipha flava</name>
    <name type="common">yellow sugarcane aphid</name>
    <dbReference type="NCBI Taxonomy" id="143950"/>
    <lineage>
        <taxon>Eukaryota</taxon>
        <taxon>Metazoa</taxon>
        <taxon>Ecdysozoa</taxon>
        <taxon>Arthropoda</taxon>
        <taxon>Hexapoda</taxon>
        <taxon>Insecta</taxon>
        <taxon>Pterygota</taxon>
        <taxon>Neoptera</taxon>
        <taxon>Paraneoptera</taxon>
        <taxon>Hemiptera</taxon>
        <taxon>Sternorrhyncha</taxon>
        <taxon>Aphidomorpha</taxon>
        <taxon>Aphidoidea</taxon>
        <taxon>Aphididae</taxon>
        <taxon>Sipha</taxon>
    </lineage>
</organism>
<dbReference type="GO" id="GO:0006357">
    <property type="term" value="P:regulation of transcription by RNA polymerase II"/>
    <property type="evidence" value="ECO:0007669"/>
    <property type="project" value="TreeGrafter"/>
</dbReference>
<dbReference type="InterPro" id="IPR017907">
    <property type="entry name" value="Znf_RING_CS"/>
</dbReference>
<keyword evidence="9" id="KW-0808">Transferase</keyword>
<dbReference type="SUPFAM" id="SSF57850">
    <property type="entry name" value="RING/U-box"/>
    <property type="match status" value="1"/>
</dbReference>
<proteinExistence type="predicted"/>
<keyword evidence="2" id="KW-0479">Metal-binding</keyword>
<dbReference type="AlphaFoldDB" id="A0A2S2QQ10"/>
<feature type="domain" description="RING-type" evidence="8">
    <location>
        <begin position="56"/>
        <end position="99"/>
    </location>
</feature>
<evidence type="ECO:0000256" key="1">
    <source>
        <dbReference type="ARBA" id="ARBA00004123"/>
    </source>
</evidence>
<dbReference type="GO" id="GO:0005675">
    <property type="term" value="C:transcription factor TFIIH holo complex"/>
    <property type="evidence" value="ECO:0007669"/>
    <property type="project" value="InterPro"/>
</dbReference>
<sequence length="363" mass="42107">MLSRKTITLAYVTVTNFIFSPFSRKLRSSRNSWCYVKEIHCQLGVEILPKMEELACVRCMSSKFRNPNLVFSFNICGHTMCANCIEVAFVKGSGPCPKCLIPLRRNGFKLQQFEDASVDVEVETRKRVLLDYNKTEDDFDNIDDYNDYLVEIEDIIYNLVKNINVAETRERIELYKKQNKDIIMRNRMKLKREEQALDELIEEEKMHSQYKRDEILRDEAEQRNKKLRVDAELIDSLACSNSDAKDIVNTYVHKKEEIPVLKPKSISKPPINFTKFSTGVKFNQPSLSIQIKEGPLFKYEPVSHQLNGPSCPEISQLESLGYLKYIREENPQEIAGGFLIKTSCLHYIQECVSALYERKTGKV</sequence>
<dbReference type="GO" id="GO:0061575">
    <property type="term" value="F:cyclin-dependent protein serine/threonine kinase activator activity"/>
    <property type="evidence" value="ECO:0007669"/>
    <property type="project" value="InterPro"/>
</dbReference>
<evidence type="ECO:0000256" key="3">
    <source>
        <dbReference type="ARBA" id="ARBA00022771"/>
    </source>
</evidence>
<dbReference type="GO" id="GO:0006289">
    <property type="term" value="P:nucleotide-excision repair"/>
    <property type="evidence" value="ECO:0007669"/>
    <property type="project" value="InterPro"/>
</dbReference>
<dbReference type="GO" id="GO:0016301">
    <property type="term" value="F:kinase activity"/>
    <property type="evidence" value="ECO:0007669"/>
    <property type="project" value="UniProtKB-KW"/>
</dbReference>
<dbReference type="Gene3D" id="3.30.40.10">
    <property type="entry name" value="Zinc/RING finger domain, C3HC4 (zinc finger)"/>
    <property type="match status" value="1"/>
</dbReference>
<dbReference type="InterPro" id="IPR015877">
    <property type="entry name" value="MAT1_centre"/>
</dbReference>
<keyword evidence="4" id="KW-0862">Zinc</keyword>
<dbReference type="GO" id="GO:0008270">
    <property type="term" value="F:zinc ion binding"/>
    <property type="evidence" value="ECO:0007669"/>
    <property type="project" value="UniProtKB-KW"/>
</dbReference>
<evidence type="ECO:0000256" key="7">
    <source>
        <dbReference type="SAM" id="Coils"/>
    </source>
</evidence>
<keyword evidence="5" id="KW-0539">Nucleus</keyword>
<dbReference type="InterPro" id="IPR013083">
    <property type="entry name" value="Znf_RING/FYVE/PHD"/>
</dbReference>
<dbReference type="OrthoDB" id="5963at2759"/>
<dbReference type="PANTHER" id="PTHR12683">
    <property type="entry name" value="CDK-ACTIVATING KINASE ASSEMBLY FACTOR MAT1"/>
    <property type="match status" value="1"/>
</dbReference>
<evidence type="ECO:0000259" key="8">
    <source>
        <dbReference type="PROSITE" id="PS50089"/>
    </source>
</evidence>
<evidence type="ECO:0000313" key="9">
    <source>
        <dbReference type="EMBL" id="MBY79811.1"/>
    </source>
</evidence>
<keyword evidence="7" id="KW-0175">Coiled coil</keyword>
<feature type="coiled-coil region" evidence="7">
    <location>
        <begin position="183"/>
        <end position="230"/>
    </location>
</feature>
<evidence type="ECO:0000256" key="4">
    <source>
        <dbReference type="ARBA" id="ARBA00022833"/>
    </source>
</evidence>
<dbReference type="NCBIfam" id="TIGR00570">
    <property type="entry name" value="cdk7"/>
    <property type="match status" value="1"/>
</dbReference>
<gene>
    <name evidence="9" type="primary">MAT1</name>
    <name evidence="9" type="ORF">g.86448</name>
</gene>
<dbReference type="PROSITE" id="PS50089">
    <property type="entry name" value="ZF_RING_2"/>
    <property type="match status" value="1"/>
</dbReference>
<dbReference type="Pfam" id="PF06391">
    <property type="entry name" value="MAT1"/>
    <property type="match status" value="1"/>
</dbReference>
<name>A0A2S2QQ10_9HEMI</name>
<dbReference type="InterPro" id="IPR057657">
    <property type="entry name" value="MAT1_CAK-anch"/>
</dbReference>
<reference evidence="9" key="1">
    <citation type="submission" date="2018-04" db="EMBL/GenBank/DDBJ databases">
        <title>Transcriptome assembly of Sipha flava.</title>
        <authorList>
            <person name="Scully E.D."/>
            <person name="Geib S.M."/>
            <person name="Palmer N.A."/>
            <person name="Koch K."/>
            <person name="Bradshaw J."/>
            <person name="Heng-Moss T."/>
            <person name="Sarath G."/>
        </authorList>
    </citation>
    <scope>NUCLEOTIDE SEQUENCE</scope>
</reference>
<evidence type="ECO:0000256" key="6">
    <source>
        <dbReference type="PROSITE-ProRule" id="PRU00175"/>
    </source>
</evidence>
<dbReference type="Pfam" id="PF25811">
    <property type="entry name" value="CAK-anch_MAT1"/>
    <property type="match status" value="1"/>
</dbReference>
<evidence type="ECO:0000256" key="5">
    <source>
        <dbReference type="ARBA" id="ARBA00023242"/>
    </source>
</evidence>
<comment type="subcellular location">
    <subcellularLocation>
        <location evidence="1">Nucleus</location>
    </subcellularLocation>
</comment>
<keyword evidence="3 6" id="KW-0863">Zinc-finger</keyword>
<dbReference type="PROSITE" id="PS00518">
    <property type="entry name" value="ZF_RING_1"/>
    <property type="match status" value="1"/>
</dbReference>
<dbReference type="EMBL" id="GGMS01010608">
    <property type="protein sequence ID" value="MBY79811.1"/>
    <property type="molecule type" value="Transcribed_RNA"/>
</dbReference>
<protein>
    <submittedName>
        <fullName evidence="9">CDK-activating kinase assembly factor MAT1</fullName>
    </submittedName>
</protein>
<dbReference type="PANTHER" id="PTHR12683:SF13">
    <property type="entry name" value="CDK-ACTIVATING KINASE ASSEMBLY FACTOR MAT1"/>
    <property type="match status" value="1"/>
</dbReference>
<evidence type="ECO:0000256" key="2">
    <source>
        <dbReference type="ARBA" id="ARBA00022723"/>
    </source>
</evidence>